<dbReference type="EMBL" id="LUCH01009533">
    <property type="protein sequence ID" value="KAF5395994.1"/>
    <property type="molecule type" value="Genomic_DNA"/>
</dbReference>
<dbReference type="AlphaFoldDB" id="A0A8J4WDM5"/>
<gene>
    <name evidence="1" type="ORF">PHET_10711</name>
</gene>
<dbReference type="InterPro" id="IPR038765">
    <property type="entry name" value="Papain-like_cys_pep_sf"/>
</dbReference>
<dbReference type="Proteomes" id="UP000748531">
    <property type="component" value="Unassembled WGS sequence"/>
</dbReference>
<evidence type="ECO:0000313" key="2">
    <source>
        <dbReference type="Proteomes" id="UP000748531"/>
    </source>
</evidence>
<name>A0A8J4WDM5_9TREM</name>
<reference evidence="1" key="1">
    <citation type="submission" date="2019-05" db="EMBL/GenBank/DDBJ databases">
        <title>Annotation for the trematode Paragonimus heterotremus.</title>
        <authorList>
            <person name="Choi Y.-J."/>
        </authorList>
    </citation>
    <scope>NUCLEOTIDE SEQUENCE</scope>
    <source>
        <strain evidence="1">LC</strain>
    </source>
</reference>
<keyword evidence="2" id="KW-1185">Reference proteome</keyword>
<accession>A0A8J4WDM5</accession>
<protein>
    <submittedName>
        <fullName evidence="1">Uncharacterized protein</fullName>
    </submittedName>
</protein>
<proteinExistence type="predicted"/>
<sequence length="79" mass="8853">MLEYLVGGALINLFTKLLGGYANLEFVRLEELLMDLTGGVTECISLQTIHSAPPMKHVEFYEKLELALKEGTFVIFCTE</sequence>
<evidence type="ECO:0000313" key="1">
    <source>
        <dbReference type="EMBL" id="KAF5395994.1"/>
    </source>
</evidence>
<comment type="caution">
    <text evidence="1">The sequence shown here is derived from an EMBL/GenBank/DDBJ whole genome shotgun (WGS) entry which is preliminary data.</text>
</comment>
<dbReference type="SUPFAM" id="SSF54001">
    <property type="entry name" value="Cysteine proteinases"/>
    <property type="match status" value="1"/>
</dbReference>
<organism evidence="1 2">
    <name type="scientific">Paragonimus heterotremus</name>
    <dbReference type="NCBI Taxonomy" id="100268"/>
    <lineage>
        <taxon>Eukaryota</taxon>
        <taxon>Metazoa</taxon>
        <taxon>Spiralia</taxon>
        <taxon>Lophotrochozoa</taxon>
        <taxon>Platyhelminthes</taxon>
        <taxon>Trematoda</taxon>
        <taxon>Digenea</taxon>
        <taxon>Plagiorchiida</taxon>
        <taxon>Troglotremata</taxon>
        <taxon>Troglotrematidae</taxon>
        <taxon>Paragonimus</taxon>
    </lineage>
</organism>